<sequence>MPDILNHMKTIFETFKQSIYNPSFYQNATTMQVGEIIRYYWKVSLLLSIIMTTALGAMLIPQGVTFVKYHAPEIIKNYFPAELVINIEKGEASVNVSEPYVVPAKGGTKDVLREQGLENMLVVDTKNDFDKKKFEEHKTFALLTRTEIVTQSDRGQITIQDLRALPTSTISQEWLLSWVEKVRNSLWYIVVFGLIGTFIVVLLGYLKYLVVLLLFALIPLFISYLKKTLLSYGGAYRMSLYAIIPALALKTLLNIVGVFFIPPYFTLLVFMLIISINMRDVDSPTLFENK</sequence>
<accession>A0A0G1BLQ5</accession>
<organism evidence="2 3">
    <name type="scientific">Candidatus Nomurabacteria bacterium GW2011_GWC2_42_20</name>
    <dbReference type="NCBI Taxonomy" id="1618756"/>
    <lineage>
        <taxon>Bacteria</taxon>
        <taxon>Candidatus Nomuraibacteriota</taxon>
    </lineage>
</organism>
<feature type="transmembrane region" description="Helical" evidence="1">
    <location>
        <begin position="186"/>
        <end position="206"/>
    </location>
</feature>
<name>A0A0G1BLQ5_9BACT</name>
<dbReference type="EMBL" id="LCDG01000010">
    <property type="protein sequence ID" value="KKS47201.1"/>
    <property type="molecule type" value="Genomic_DNA"/>
</dbReference>
<feature type="transmembrane region" description="Helical" evidence="1">
    <location>
        <begin position="212"/>
        <end position="230"/>
    </location>
</feature>
<protein>
    <recommendedName>
        <fullName evidence="4">DUF1189 domain-containing protein</fullName>
    </recommendedName>
</protein>
<keyword evidence="1" id="KW-1133">Transmembrane helix</keyword>
<proteinExistence type="predicted"/>
<feature type="transmembrane region" description="Helical" evidence="1">
    <location>
        <begin position="251"/>
        <end position="276"/>
    </location>
</feature>
<comment type="caution">
    <text evidence="2">The sequence shown here is derived from an EMBL/GenBank/DDBJ whole genome shotgun (WGS) entry which is preliminary data.</text>
</comment>
<keyword evidence="1" id="KW-0472">Membrane</keyword>
<dbReference type="STRING" id="1618756.UV12_C0010G0018"/>
<keyword evidence="1" id="KW-0812">Transmembrane</keyword>
<gene>
    <name evidence="2" type="ORF">UV12_C0010G0018</name>
</gene>
<dbReference type="InterPro" id="IPR009574">
    <property type="entry name" value="DUF1189"/>
</dbReference>
<dbReference type="Proteomes" id="UP000034704">
    <property type="component" value="Unassembled WGS sequence"/>
</dbReference>
<evidence type="ECO:0008006" key="4">
    <source>
        <dbReference type="Google" id="ProtNLM"/>
    </source>
</evidence>
<dbReference type="Pfam" id="PF06691">
    <property type="entry name" value="DUF1189"/>
    <property type="match status" value="1"/>
</dbReference>
<feature type="transmembrane region" description="Helical" evidence="1">
    <location>
        <begin position="39"/>
        <end position="60"/>
    </location>
</feature>
<dbReference type="AlphaFoldDB" id="A0A0G1BLQ5"/>
<evidence type="ECO:0000313" key="2">
    <source>
        <dbReference type="EMBL" id="KKS47201.1"/>
    </source>
</evidence>
<reference evidence="2 3" key="1">
    <citation type="journal article" date="2015" name="Nature">
        <title>rRNA introns, odd ribosomes, and small enigmatic genomes across a large radiation of phyla.</title>
        <authorList>
            <person name="Brown C.T."/>
            <person name="Hug L.A."/>
            <person name="Thomas B.C."/>
            <person name="Sharon I."/>
            <person name="Castelle C.J."/>
            <person name="Singh A."/>
            <person name="Wilkins M.J."/>
            <person name="Williams K.H."/>
            <person name="Banfield J.F."/>
        </authorList>
    </citation>
    <scope>NUCLEOTIDE SEQUENCE [LARGE SCALE GENOMIC DNA]</scope>
</reference>
<evidence type="ECO:0000256" key="1">
    <source>
        <dbReference type="SAM" id="Phobius"/>
    </source>
</evidence>
<evidence type="ECO:0000313" key="3">
    <source>
        <dbReference type="Proteomes" id="UP000034704"/>
    </source>
</evidence>